<evidence type="ECO:0000313" key="1">
    <source>
        <dbReference type="EMBL" id="SDI57955.1"/>
    </source>
</evidence>
<accession>A0A1G8LQR7</accession>
<dbReference type="EMBL" id="FNCN01000075">
    <property type="protein sequence ID" value="SDI57955.1"/>
    <property type="molecule type" value="Genomic_DNA"/>
</dbReference>
<name>A0A1G8LQR7_9ACTN</name>
<dbReference type="RefSeq" id="WP_093176390.1">
    <property type="nucleotide sequence ID" value="NZ_FNCN01000075.1"/>
</dbReference>
<dbReference type="OrthoDB" id="3543714at2"/>
<protein>
    <submittedName>
        <fullName evidence="1">Uncharacterized protein</fullName>
    </submittedName>
</protein>
<organism evidence="1 2">
    <name type="scientific">Sinosporangium album</name>
    <dbReference type="NCBI Taxonomy" id="504805"/>
    <lineage>
        <taxon>Bacteria</taxon>
        <taxon>Bacillati</taxon>
        <taxon>Actinomycetota</taxon>
        <taxon>Actinomycetes</taxon>
        <taxon>Streptosporangiales</taxon>
        <taxon>Streptosporangiaceae</taxon>
        <taxon>Sinosporangium</taxon>
    </lineage>
</organism>
<sequence>MRARACPHSATNPRPAGRFGNWIITARILGSGCVLPYGGGNTTSCIGGLSKEQTIGAAALIALVLFVIQIGLIVLAGRRIRSGPRGR</sequence>
<dbReference type="STRING" id="504805.SAMN05421505_1756"/>
<proteinExistence type="predicted"/>
<gene>
    <name evidence="1" type="ORF">SAMN05421505_1756</name>
</gene>
<evidence type="ECO:0000313" key="2">
    <source>
        <dbReference type="Proteomes" id="UP000198923"/>
    </source>
</evidence>
<dbReference type="Proteomes" id="UP000198923">
    <property type="component" value="Unassembled WGS sequence"/>
</dbReference>
<keyword evidence="2" id="KW-1185">Reference proteome</keyword>
<reference evidence="1 2" key="1">
    <citation type="submission" date="2016-10" db="EMBL/GenBank/DDBJ databases">
        <authorList>
            <person name="de Groot N.N."/>
        </authorList>
    </citation>
    <scope>NUCLEOTIDE SEQUENCE [LARGE SCALE GENOMIC DNA]</scope>
    <source>
        <strain evidence="1 2">CPCC 201354</strain>
    </source>
</reference>
<dbReference type="AlphaFoldDB" id="A0A1G8LQR7"/>